<dbReference type="HOGENOM" id="CLU_749729_0_0_0"/>
<dbReference type="CDD" id="cd03801">
    <property type="entry name" value="GT4_PimA-like"/>
    <property type="match status" value="1"/>
</dbReference>
<keyword evidence="2" id="KW-0808">Transferase</keyword>
<accession>B1ZT78</accession>
<dbReference type="SUPFAM" id="SSF53756">
    <property type="entry name" value="UDP-Glycosyltransferase/glycogen phosphorylase"/>
    <property type="match status" value="1"/>
</dbReference>
<dbReference type="STRING" id="452637.Oter_3253"/>
<dbReference type="GO" id="GO:0016757">
    <property type="term" value="F:glycosyltransferase activity"/>
    <property type="evidence" value="ECO:0007669"/>
    <property type="project" value="UniProtKB-ARBA"/>
</dbReference>
<reference evidence="2 3" key="1">
    <citation type="journal article" date="2011" name="J. Bacteriol.">
        <title>Genome sequence of the verrucomicrobium Opitutus terrae PB90-1, an abundant inhabitant of rice paddy soil ecosystems.</title>
        <authorList>
            <person name="van Passel M.W."/>
            <person name="Kant R."/>
            <person name="Palva A."/>
            <person name="Copeland A."/>
            <person name="Lucas S."/>
            <person name="Lapidus A."/>
            <person name="Glavina del Rio T."/>
            <person name="Pitluck S."/>
            <person name="Goltsman E."/>
            <person name="Clum A."/>
            <person name="Sun H."/>
            <person name="Schmutz J."/>
            <person name="Larimer F.W."/>
            <person name="Land M.L."/>
            <person name="Hauser L."/>
            <person name="Kyrpides N."/>
            <person name="Mikhailova N."/>
            <person name="Richardson P.P."/>
            <person name="Janssen P.H."/>
            <person name="de Vos W.M."/>
            <person name="Smidt H."/>
        </authorList>
    </citation>
    <scope>NUCLEOTIDE SEQUENCE [LARGE SCALE GENOMIC DNA]</scope>
    <source>
        <strain evidence="3">DSM 11246 / JCM 15787 / PB90-1</strain>
    </source>
</reference>
<dbReference type="RefSeq" id="WP_012376061.1">
    <property type="nucleotide sequence ID" value="NC_010571.1"/>
</dbReference>
<dbReference type="Proteomes" id="UP000007013">
    <property type="component" value="Chromosome"/>
</dbReference>
<gene>
    <name evidence="2" type="ordered locus">Oter_3253</name>
</gene>
<protein>
    <submittedName>
        <fullName evidence="2">Glycosyl transferase group 1</fullName>
    </submittedName>
</protein>
<sequence length="369" mass="40794">MNVLAYAPQMAAFGGMERHVCDLACVLARREHHVVLLTTSNSLAPRLREKLRENGVALRELARARGEARGWLKGLWLLREALRHDRTPWDLIYTNGQSALARLPWLAARPHTRIVHHHHTAADAGEQATWSGGFRRVLQRAPELVGCSRSTQAALAQALGRDDVRYLPYLTCPPVDAGAVRDRTYSPNSRLHFGFAGRLVAEKGIDRICELSREPSLADITWHIHGAGPTYPPTFFRPFPNVVYHGPYAGEVQQGQILQALDALVLFSTHNEGMPLSLIEATSAGLPWIATDRGGTRELAVSPENALVVAHPATLPDLRAAVRAMADRIRQGQTSRIAQRLVYDGLFSPPVVSEAWCDFLEARQPQPVP</sequence>
<proteinExistence type="predicted"/>
<evidence type="ECO:0000313" key="3">
    <source>
        <dbReference type="Proteomes" id="UP000007013"/>
    </source>
</evidence>
<dbReference type="Pfam" id="PF13579">
    <property type="entry name" value="Glyco_trans_4_4"/>
    <property type="match status" value="1"/>
</dbReference>
<feature type="domain" description="Glycosyltransferase subfamily 4-like N-terminal" evidence="1">
    <location>
        <begin position="14"/>
        <end position="168"/>
    </location>
</feature>
<dbReference type="KEGG" id="ote:Oter_3253"/>
<evidence type="ECO:0000313" key="2">
    <source>
        <dbReference type="EMBL" id="ACB76532.1"/>
    </source>
</evidence>
<keyword evidence="3" id="KW-1185">Reference proteome</keyword>
<name>B1ZT78_OPITP</name>
<dbReference type="AlphaFoldDB" id="B1ZT78"/>
<dbReference type="eggNOG" id="COG0438">
    <property type="taxonomic scope" value="Bacteria"/>
</dbReference>
<evidence type="ECO:0000259" key="1">
    <source>
        <dbReference type="Pfam" id="PF13579"/>
    </source>
</evidence>
<dbReference type="CAZy" id="GT4">
    <property type="family name" value="Glycosyltransferase Family 4"/>
</dbReference>
<dbReference type="Gene3D" id="3.40.50.2000">
    <property type="entry name" value="Glycogen Phosphorylase B"/>
    <property type="match status" value="2"/>
</dbReference>
<dbReference type="EMBL" id="CP001032">
    <property type="protein sequence ID" value="ACB76532.1"/>
    <property type="molecule type" value="Genomic_DNA"/>
</dbReference>
<dbReference type="InterPro" id="IPR028098">
    <property type="entry name" value="Glyco_trans_4-like_N"/>
</dbReference>
<dbReference type="PANTHER" id="PTHR12526">
    <property type="entry name" value="GLYCOSYLTRANSFERASE"/>
    <property type="match status" value="1"/>
</dbReference>
<dbReference type="Pfam" id="PF13692">
    <property type="entry name" value="Glyco_trans_1_4"/>
    <property type="match status" value="1"/>
</dbReference>
<dbReference type="OrthoDB" id="199883at2"/>
<organism evidence="2 3">
    <name type="scientific">Opitutus terrae (strain DSM 11246 / JCM 15787 / PB90-1)</name>
    <dbReference type="NCBI Taxonomy" id="452637"/>
    <lineage>
        <taxon>Bacteria</taxon>
        <taxon>Pseudomonadati</taxon>
        <taxon>Verrucomicrobiota</taxon>
        <taxon>Opitutia</taxon>
        <taxon>Opitutales</taxon>
        <taxon>Opitutaceae</taxon>
        <taxon>Opitutus</taxon>
    </lineage>
</organism>